<sequence>MGLLCLSVLVIYTICFSECNVHFSFFVLLVALGTPKSSMRSTKLILSVAAVALLATLAWNVAPAAASPAAPERIRAALLGAFVGDALALSTQGEYQSNKIRSAFPKTIREFAASIKKSKTNEGKFAGDLTEVGQVVLATLTEVEKQYESGSSQLNVPAIQTAISSAARQAYGAAPPSTSNTLDASLRFLPLVGVESDETVLATKARLLSDATHDNEDPRDAAEFLARVIYRIVHIRQSPNDAINAVLKFMLAQHQDARNRRLKTNPSLHVTGDSTKDDDYDDGAVRLARWISYARKAATKAATAQSNHISFDHADIAEEDGYTHPKIEEHDTIMLNEEAITYILVEENNFDVQGKDSSADSSSAKRIETEEERNARESKLRNRPKTKMNARSLLMISKSGATEAALPAAIYLVLRSKNLEEALIANALLGGDAASRGMVIGMIFGASQGIEAIPARWISSLRSLDSLNDGLARLPLVTNLLRHSDEL</sequence>
<feature type="transmembrane region" description="Helical" evidence="14">
    <location>
        <begin position="6"/>
        <end position="32"/>
    </location>
</feature>
<feature type="transmembrane region" description="Helical" evidence="14">
    <location>
        <begin position="44"/>
        <end position="62"/>
    </location>
</feature>
<protein>
    <recommendedName>
        <fullName evidence="4">ADP-ribosylhydrolase ARH3</fullName>
        <ecNumber evidence="2">3.2.1.143</ecNumber>
    </recommendedName>
    <alternativeName>
        <fullName evidence="5">ADP-ribose glycohydrolase ARH3</fullName>
    </alternativeName>
    <alternativeName>
        <fullName evidence="6">ADP-ribosylhydrolase 3</fullName>
    </alternativeName>
    <alternativeName>
        <fullName evidence="9">O-acetyl-ADP-ribose deacetylase ARH3</fullName>
    </alternativeName>
    <alternativeName>
        <fullName evidence="10">Poly(ADP-ribose) glycohydrolase ARH3</fullName>
    </alternativeName>
    <alternativeName>
        <fullName evidence="8">[Protein ADP-ribosylarginine] hydrolase-like protein 2</fullName>
    </alternativeName>
    <alternativeName>
        <fullName evidence="7">[Protein ADP-ribosylserine] hydrolase</fullName>
    </alternativeName>
</protein>
<comment type="similarity">
    <text evidence="1">Belongs to the ADP-ribosylglycohydrolase family.</text>
</comment>
<feature type="region of interest" description="Disordered" evidence="13">
    <location>
        <begin position="353"/>
        <end position="384"/>
    </location>
</feature>
<gene>
    <name evidence="15" type="ORF">CAOG_000470</name>
</gene>
<keyword evidence="14" id="KW-1133">Transmembrane helix</keyword>
<evidence type="ECO:0000256" key="8">
    <source>
        <dbReference type="ARBA" id="ARBA00042850"/>
    </source>
</evidence>
<accession>A0A0D2WH64</accession>
<dbReference type="EMBL" id="KE346360">
    <property type="protein sequence ID" value="KJE88895.1"/>
    <property type="molecule type" value="Genomic_DNA"/>
</dbReference>
<comment type="catalytic activity">
    <reaction evidence="11">
        <text>alpha-NAD(+) + H2O = ADP-D-ribose + nicotinamide + H(+)</text>
        <dbReference type="Rhea" id="RHEA:68792"/>
        <dbReference type="ChEBI" id="CHEBI:15377"/>
        <dbReference type="ChEBI" id="CHEBI:15378"/>
        <dbReference type="ChEBI" id="CHEBI:17154"/>
        <dbReference type="ChEBI" id="CHEBI:57967"/>
        <dbReference type="ChEBI" id="CHEBI:77017"/>
    </reaction>
</comment>
<dbReference type="Gene3D" id="1.10.4080.10">
    <property type="entry name" value="ADP-ribosylation/Crystallin J1"/>
    <property type="match status" value="1"/>
</dbReference>
<feature type="binding site" evidence="12">
    <location>
        <position position="435"/>
    </location>
    <ligand>
        <name>Mg(2+)</name>
        <dbReference type="ChEBI" id="CHEBI:18420"/>
        <label>1</label>
    </ligand>
</feature>
<keyword evidence="12" id="KW-0479">Metal-binding</keyword>
<evidence type="ECO:0000256" key="2">
    <source>
        <dbReference type="ARBA" id="ARBA00012255"/>
    </source>
</evidence>
<dbReference type="GO" id="GO:0004649">
    <property type="term" value="F:poly(ADP-ribose) glycohydrolase activity"/>
    <property type="evidence" value="ECO:0007669"/>
    <property type="project" value="UniProtKB-EC"/>
</dbReference>
<evidence type="ECO:0000256" key="5">
    <source>
        <dbReference type="ARBA" id="ARBA00042398"/>
    </source>
</evidence>
<dbReference type="InterPro" id="IPR005502">
    <property type="entry name" value="Ribosyl_crysJ1"/>
</dbReference>
<evidence type="ECO:0000313" key="15">
    <source>
        <dbReference type="EMBL" id="KJE88895.1"/>
    </source>
</evidence>
<keyword evidence="16" id="KW-1185">Reference proteome</keyword>
<dbReference type="Pfam" id="PF03747">
    <property type="entry name" value="ADP_ribosyl_GH"/>
    <property type="match status" value="1"/>
</dbReference>
<evidence type="ECO:0000256" key="3">
    <source>
        <dbReference type="ARBA" id="ARBA00022801"/>
    </source>
</evidence>
<evidence type="ECO:0000256" key="11">
    <source>
        <dbReference type="ARBA" id="ARBA00049015"/>
    </source>
</evidence>
<feature type="compositionally biased region" description="Basic and acidic residues" evidence="13">
    <location>
        <begin position="353"/>
        <end position="380"/>
    </location>
</feature>
<organism evidence="15 16">
    <name type="scientific">Capsaspora owczarzaki (strain ATCC 30864)</name>
    <dbReference type="NCBI Taxonomy" id="595528"/>
    <lineage>
        <taxon>Eukaryota</taxon>
        <taxon>Filasterea</taxon>
        <taxon>Capsaspora</taxon>
    </lineage>
</organism>
<feature type="binding site" evidence="12">
    <location>
        <position position="432"/>
    </location>
    <ligand>
        <name>Mg(2+)</name>
        <dbReference type="ChEBI" id="CHEBI:18420"/>
        <label>1</label>
    </ligand>
</feature>
<keyword evidence="14" id="KW-0472">Membrane</keyword>
<name>A0A0D2WH64_CAPO3</name>
<dbReference type="InterPro" id="IPR050792">
    <property type="entry name" value="ADP-ribosylglycohydrolase"/>
</dbReference>
<evidence type="ECO:0000256" key="4">
    <source>
        <dbReference type="ARBA" id="ARBA00041057"/>
    </source>
</evidence>
<dbReference type="PANTHER" id="PTHR16222:SF24">
    <property type="entry name" value="ADP-RIBOSYLHYDROLASE ARH3"/>
    <property type="match status" value="1"/>
</dbReference>
<evidence type="ECO:0000256" key="9">
    <source>
        <dbReference type="ARBA" id="ARBA00043187"/>
    </source>
</evidence>
<evidence type="ECO:0000313" key="16">
    <source>
        <dbReference type="Proteomes" id="UP000008743"/>
    </source>
</evidence>
<dbReference type="EC" id="3.2.1.143" evidence="2"/>
<dbReference type="SUPFAM" id="SSF101478">
    <property type="entry name" value="ADP-ribosylglycohydrolase"/>
    <property type="match status" value="1"/>
</dbReference>
<proteinExistence type="inferred from homology"/>
<evidence type="ECO:0000256" key="10">
    <source>
        <dbReference type="ARBA" id="ARBA00043193"/>
    </source>
</evidence>
<evidence type="ECO:0000256" key="1">
    <source>
        <dbReference type="ARBA" id="ARBA00010702"/>
    </source>
</evidence>
<dbReference type="AlphaFoldDB" id="A0A0D2WH64"/>
<dbReference type="eggNOG" id="ENOG502QUXF">
    <property type="taxonomic scope" value="Eukaryota"/>
</dbReference>
<reference evidence="16" key="1">
    <citation type="submission" date="2011-02" db="EMBL/GenBank/DDBJ databases">
        <title>The Genome Sequence of Capsaspora owczarzaki ATCC 30864.</title>
        <authorList>
            <person name="Russ C."/>
            <person name="Cuomo C."/>
            <person name="Burger G."/>
            <person name="Gray M.W."/>
            <person name="Holland P.W.H."/>
            <person name="King N."/>
            <person name="Lang F.B.F."/>
            <person name="Roger A.J."/>
            <person name="Ruiz-Trillo I."/>
            <person name="Young S.K."/>
            <person name="Zeng Q."/>
            <person name="Gargeya S."/>
            <person name="Alvarado L."/>
            <person name="Berlin A."/>
            <person name="Chapman S.B."/>
            <person name="Chen Z."/>
            <person name="Freedman E."/>
            <person name="Gellesch M."/>
            <person name="Goldberg J."/>
            <person name="Griggs A."/>
            <person name="Gujja S."/>
            <person name="Heilman E."/>
            <person name="Heiman D."/>
            <person name="Howarth C."/>
            <person name="Mehta T."/>
            <person name="Neiman D."/>
            <person name="Pearson M."/>
            <person name="Roberts A."/>
            <person name="Saif S."/>
            <person name="Shea T."/>
            <person name="Shenoy N."/>
            <person name="Sisk P."/>
            <person name="Stolte C."/>
            <person name="Sykes S."/>
            <person name="White J."/>
            <person name="Yandava C."/>
            <person name="Haas B."/>
            <person name="Nusbaum C."/>
            <person name="Birren B."/>
        </authorList>
    </citation>
    <scope>NUCLEOTIDE SEQUENCE</scope>
    <source>
        <strain evidence="16">ATCC 30864</strain>
    </source>
</reference>
<dbReference type="Proteomes" id="UP000008743">
    <property type="component" value="Unassembled WGS sequence"/>
</dbReference>
<comment type="cofactor">
    <cofactor evidence="12">
        <name>Mg(2+)</name>
        <dbReference type="ChEBI" id="CHEBI:18420"/>
    </cofactor>
    <text evidence="12">Binds 2 magnesium ions per subunit.</text>
</comment>
<evidence type="ECO:0000256" key="14">
    <source>
        <dbReference type="SAM" id="Phobius"/>
    </source>
</evidence>
<evidence type="ECO:0000256" key="7">
    <source>
        <dbReference type="ARBA" id="ARBA00042722"/>
    </source>
</evidence>
<feature type="binding site" evidence="12">
    <location>
        <position position="128"/>
    </location>
    <ligand>
        <name>Mg(2+)</name>
        <dbReference type="ChEBI" id="CHEBI:18420"/>
        <label>1</label>
    </ligand>
</feature>
<dbReference type="GO" id="GO:0046872">
    <property type="term" value="F:metal ion binding"/>
    <property type="evidence" value="ECO:0007669"/>
    <property type="project" value="UniProtKB-KW"/>
</dbReference>
<dbReference type="InterPro" id="IPR036705">
    <property type="entry name" value="Ribosyl_crysJ1_sf"/>
</dbReference>
<keyword evidence="3" id="KW-0378">Hydrolase</keyword>
<dbReference type="InParanoid" id="A0A0D2WH64"/>
<evidence type="ECO:0000256" key="6">
    <source>
        <dbReference type="ARBA" id="ARBA00042471"/>
    </source>
</evidence>
<evidence type="ECO:0000256" key="13">
    <source>
        <dbReference type="SAM" id="MobiDB-lite"/>
    </source>
</evidence>
<evidence type="ECO:0000256" key="12">
    <source>
        <dbReference type="PIRSR" id="PIRSR605502-1"/>
    </source>
</evidence>
<keyword evidence="14" id="KW-0812">Transmembrane</keyword>
<dbReference type="PANTHER" id="PTHR16222">
    <property type="entry name" value="ADP-RIBOSYLGLYCOHYDROLASE"/>
    <property type="match status" value="1"/>
</dbReference>
<keyword evidence="12" id="KW-0460">Magnesium</keyword>